<evidence type="ECO:0000256" key="1">
    <source>
        <dbReference type="SAM" id="MobiDB-lite"/>
    </source>
</evidence>
<keyword evidence="3" id="KW-1185">Reference proteome</keyword>
<protein>
    <submittedName>
        <fullName evidence="2">Uncharacterized protein</fullName>
    </submittedName>
</protein>
<proteinExistence type="predicted"/>
<comment type="caution">
    <text evidence="2">The sequence shown here is derived from an EMBL/GenBank/DDBJ whole genome shotgun (WGS) entry which is preliminary data.</text>
</comment>
<accession>A0A5B7JHC9</accession>
<gene>
    <name evidence="2" type="ORF">E2C01_090718</name>
</gene>
<evidence type="ECO:0000313" key="2">
    <source>
        <dbReference type="EMBL" id="MPC95502.1"/>
    </source>
</evidence>
<evidence type="ECO:0000313" key="3">
    <source>
        <dbReference type="Proteomes" id="UP000324222"/>
    </source>
</evidence>
<feature type="region of interest" description="Disordered" evidence="1">
    <location>
        <begin position="47"/>
        <end position="90"/>
    </location>
</feature>
<dbReference type="AlphaFoldDB" id="A0A5B7JHC9"/>
<organism evidence="2 3">
    <name type="scientific">Portunus trituberculatus</name>
    <name type="common">Swimming crab</name>
    <name type="synonym">Neptunus trituberculatus</name>
    <dbReference type="NCBI Taxonomy" id="210409"/>
    <lineage>
        <taxon>Eukaryota</taxon>
        <taxon>Metazoa</taxon>
        <taxon>Ecdysozoa</taxon>
        <taxon>Arthropoda</taxon>
        <taxon>Crustacea</taxon>
        <taxon>Multicrustacea</taxon>
        <taxon>Malacostraca</taxon>
        <taxon>Eumalacostraca</taxon>
        <taxon>Eucarida</taxon>
        <taxon>Decapoda</taxon>
        <taxon>Pleocyemata</taxon>
        <taxon>Brachyura</taxon>
        <taxon>Eubrachyura</taxon>
        <taxon>Portunoidea</taxon>
        <taxon>Portunidae</taxon>
        <taxon>Portuninae</taxon>
        <taxon>Portunus</taxon>
    </lineage>
</organism>
<dbReference type="Proteomes" id="UP000324222">
    <property type="component" value="Unassembled WGS sequence"/>
</dbReference>
<sequence>MYECVCVCVRGSVCVCVCVQLVRPPVSPPRPLPRHCCRFVPHHTRDVTHTPLHPPHSPTPRRPRPPHAATRHPHAPHAHRGGTHAAHTPHGLQHGVEWVGVQPTPCVWDTPVLAPAVSTPPVSGGRLTPAAAPLATPAAALVAVAGCGGRGGVWRCEGVECGVAAFKVPRSNVWQ</sequence>
<dbReference type="EMBL" id="VSRR010102501">
    <property type="protein sequence ID" value="MPC95502.1"/>
    <property type="molecule type" value="Genomic_DNA"/>
</dbReference>
<reference evidence="2 3" key="1">
    <citation type="submission" date="2019-05" db="EMBL/GenBank/DDBJ databases">
        <title>Another draft genome of Portunus trituberculatus and its Hox gene families provides insights of decapod evolution.</title>
        <authorList>
            <person name="Jeong J.-H."/>
            <person name="Song I."/>
            <person name="Kim S."/>
            <person name="Choi T."/>
            <person name="Kim D."/>
            <person name="Ryu S."/>
            <person name="Kim W."/>
        </authorList>
    </citation>
    <scope>NUCLEOTIDE SEQUENCE [LARGE SCALE GENOMIC DNA]</scope>
    <source>
        <tissue evidence="2">Muscle</tissue>
    </source>
</reference>
<feature type="compositionally biased region" description="Basic residues" evidence="1">
    <location>
        <begin position="59"/>
        <end position="82"/>
    </location>
</feature>
<name>A0A5B7JHC9_PORTR</name>